<gene>
    <name evidence="2" type="ORF">Bhyg_13615</name>
</gene>
<evidence type="ECO:0000313" key="2">
    <source>
        <dbReference type="EMBL" id="KAJ6635033.1"/>
    </source>
</evidence>
<feature type="compositionally biased region" description="Basic and acidic residues" evidence="1">
    <location>
        <begin position="53"/>
        <end position="63"/>
    </location>
</feature>
<dbReference type="OrthoDB" id="8062235at2759"/>
<name>A0A9Q0RWL6_9DIPT</name>
<dbReference type="Proteomes" id="UP001151699">
    <property type="component" value="Chromosome C"/>
</dbReference>
<keyword evidence="3" id="KW-1185">Reference proteome</keyword>
<proteinExistence type="predicted"/>
<feature type="compositionally biased region" description="Basic and acidic residues" evidence="1">
    <location>
        <begin position="72"/>
        <end position="89"/>
    </location>
</feature>
<accession>A0A9Q0RWL6</accession>
<dbReference type="AlphaFoldDB" id="A0A9Q0RWL6"/>
<sequence length="89" mass="10118">MSICAWPPTVRIYEDFDKMSAEELNYCESNKEASKPEIVVMKKVQSSSEKEYCSSSCDEDKPKCSRGSSVASKDEEKPKRTRKLSDGRK</sequence>
<feature type="region of interest" description="Disordered" evidence="1">
    <location>
        <begin position="53"/>
        <end position="89"/>
    </location>
</feature>
<evidence type="ECO:0000313" key="3">
    <source>
        <dbReference type="Proteomes" id="UP001151699"/>
    </source>
</evidence>
<dbReference type="EMBL" id="WJQU01000004">
    <property type="protein sequence ID" value="KAJ6635033.1"/>
    <property type="molecule type" value="Genomic_DNA"/>
</dbReference>
<protein>
    <submittedName>
        <fullName evidence="2">Uncharacterized protein</fullName>
    </submittedName>
</protein>
<feature type="non-terminal residue" evidence="2">
    <location>
        <position position="89"/>
    </location>
</feature>
<comment type="caution">
    <text evidence="2">The sequence shown here is derived from an EMBL/GenBank/DDBJ whole genome shotgun (WGS) entry which is preliminary data.</text>
</comment>
<reference evidence="2" key="1">
    <citation type="submission" date="2022-07" db="EMBL/GenBank/DDBJ databases">
        <authorList>
            <person name="Trinca V."/>
            <person name="Uliana J.V.C."/>
            <person name="Torres T.T."/>
            <person name="Ward R.J."/>
            <person name="Monesi N."/>
        </authorList>
    </citation>
    <scope>NUCLEOTIDE SEQUENCE</scope>
    <source>
        <strain evidence="2">HSMRA1968</strain>
        <tissue evidence="2">Whole embryos</tissue>
    </source>
</reference>
<organism evidence="2 3">
    <name type="scientific">Pseudolycoriella hygida</name>
    <dbReference type="NCBI Taxonomy" id="35572"/>
    <lineage>
        <taxon>Eukaryota</taxon>
        <taxon>Metazoa</taxon>
        <taxon>Ecdysozoa</taxon>
        <taxon>Arthropoda</taxon>
        <taxon>Hexapoda</taxon>
        <taxon>Insecta</taxon>
        <taxon>Pterygota</taxon>
        <taxon>Neoptera</taxon>
        <taxon>Endopterygota</taxon>
        <taxon>Diptera</taxon>
        <taxon>Nematocera</taxon>
        <taxon>Sciaroidea</taxon>
        <taxon>Sciaridae</taxon>
        <taxon>Pseudolycoriella</taxon>
    </lineage>
</organism>
<evidence type="ECO:0000256" key="1">
    <source>
        <dbReference type="SAM" id="MobiDB-lite"/>
    </source>
</evidence>